<proteinExistence type="predicted"/>
<dbReference type="Gene3D" id="2.60.40.1890">
    <property type="entry name" value="PCu(A)C copper chaperone"/>
    <property type="match status" value="1"/>
</dbReference>
<name>A0A5P9NFE1_9GAMM</name>
<evidence type="ECO:0000313" key="2">
    <source>
        <dbReference type="EMBL" id="QFU74503.1"/>
    </source>
</evidence>
<dbReference type="PANTHER" id="PTHR36302:SF1">
    <property type="entry name" value="COPPER CHAPERONE PCU(A)C"/>
    <property type="match status" value="1"/>
</dbReference>
<sequence length="153" mass="16212">MFSRILTFAGAMMLAPALVAESSGVSIENAWVRALPPVQQTTAAYLTLRNSGDAPAKVVGATVAGAGKVEIHTSREVDGLVRMEQLTTLEVAPQGTYALAPGGTHLMLFELEAMPQPGETRALCIEFASVDNVCVEAEVRKGAPTQADHHHHH</sequence>
<dbReference type="Pfam" id="PF04314">
    <property type="entry name" value="PCuAC"/>
    <property type="match status" value="1"/>
</dbReference>
<keyword evidence="1" id="KW-0732">Signal</keyword>
<dbReference type="EMBL" id="CP036422">
    <property type="protein sequence ID" value="QFU74503.1"/>
    <property type="molecule type" value="Genomic_DNA"/>
</dbReference>
<protein>
    <submittedName>
        <fullName evidence="2">Copper chaperone PCu(A)C</fullName>
    </submittedName>
</protein>
<evidence type="ECO:0000313" key="3">
    <source>
        <dbReference type="Proteomes" id="UP000326287"/>
    </source>
</evidence>
<accession>A0A5P9NFE1</accession>
<dbReference type="RefSeq" id="WP_152660615.1">
    <property type="nucleotide sequence ID" value="NZ_CP036422.1"/>
</dbReference>
<keyword evidence="3" id="KW-1185">Reference proteome</keyword>
<dbReference type="PANTHER" id="PTHR36302">
    <property type="entry name" value="BLR7088 PROTEIN"/>
    <property type="match status" value="1"/>
</dbReference>
<evidence type="ECO:0000256" key="1">
    <source>
        <dbReference type="SAM" id="SignalP"/>
    </source>
</evidence>
<dbReference type="InterPro" id="IPR058248">
    <property type="entry name" value="Lxx211020-like"/>
</dbReference>
<organism evidence="2 3">
    <name type="scientific">Halioglobus maricola</name>
    <dbReference type="NCBI Taxonomy" id="2601894"/>
    <lineage>
        <taxon>Bacteria</taxon>
        <taxon>Pseudomonadati</taxon>
        <taxon>Pseudomonadota</taxon>
        <taxon>Gammaproteobacteria</taxon>
        <taxon>Cellvibrionales</taxon>
        <taxon>Halieaceae</taxon>
        <taxon>Halioglobus</taxon>
    </lineage>
</organism>
<feature type="chain" id="PRO_5024836046" evidence="1">
    <location>
        <begin position="21"/>
        <end position="153"/>
    </location>
</feature>
<dbReference type="OrthoDB" id="9796962at2"/>
<dbReference type="Proteomes" id="UP000326287">
    <property type="component" value="Chromosome"/>
</dbReference>
<feature type="signal peptide" evidence="1">
    <location>
        <begin position="1"/>
        <end position="20"/>
    </location>
</feature>
<gene>
    <name evidence="2" type="ORF">EY643_01875</name>
</gene>
<reference evidence="2 3" key="1">
    <citation type="submission" date="2019-02" db="EMBL/GenBank/DDBJ databases">
        <authorList>
            <person name="Li S.-H."/>
        </authorList>
    </citation>
    <scope>NUCLEOTIDE SEQUENCE [LARGE SCALE GENOMIC DNA]</scope>
    <source>
        <strain evidence="2 3">IMCC14385</strain>
    </source>
</reference>
<dbReference type="KEGG" id="halc:EY643_01875"/>
<dbReference type="AlphaFoldDB" id="A0A5P9NFE1"/>
<dbReference type="InterPro" id="IPR007410">
    <property type="entry name" value="LpqE-like"/>
</dbReference>
<dbReference type="SUPFAM" id="SSF110087">
    <property type="entry name" value="DR1885-like metal-binding protein"/>
    <property type="match status" value="1"/>
</dbReference>
<dbReference type="InterPro" id="IPR036182">
    <property type="entry name" value="PCuAC_sf"/>
</dbReference>